<keyword evidence="2" id="KW-0472">Membrane</keyword>
<keyword evidence="4" id="KW-1185">Reference proteome</keyword>
<dbReference type="Proteomes" id="UP001172673">
    <property type="component" value="Unassembled WGS sequence"/>
</dbReference>
<evidence type="ECO:0000256" key="2">
    <source>
        <dbReference type="SAM" id="Phobius"/>
    </source>
</evidence>
<name>A0AA39CBX3_9EURO</name>
<feature type="transmembrane region" description="Helical" evidence="2">
    <location>
        <begin position="134"/>
        <end position="155"/>
    </location>
</feature>
<dbReference type="AlphaFoldDB" id="A0AA39CBX3"/>
<reference evidence="3" key="1">
    <citation type="submission" date="2022-10" db="EMBL/GenBank/DDBJ databases">
        <title>Culturing micro-colonial fungi from biological soil crusts in the Mojave desert and describing Neophaeococcomyces mojavensis, and introducing the new genera and species Taxawa tesnikishii.</title>
        <authorList>
            <person name="Kurbessoian T."/>
            <person name="Stajich J.E."/>
        </authorList>
    </citation>
    <scope>NUCLEOTIDE SEQUENCE</scope>
    <source>
        <strain evidence="3">TK_41</strain>
    </source>
</reference>
<evidence type="ECO:0000256" key="1">
    <source>
        <dbReference type="SAM" id="MobiDB-lite"/>
    </source>
</evidence>
<proteinExistence type="predicted"/>
<organism evidence="3 4">
    <name type="scientific">Cladophialophora chaetospira</name>
    <dbReference type="NCBI Taxonomy" id="386627"/>
    <lineage>
        <taxon>Eukaryota</taxon>
        <taxon>Fungi</taxon>
        <taxon>Dikarya</taxon>
        <taxon>Ascomycota</taxon>
        <taxon>Pezizomycotina</taxon>
        <taxon>Eurotiomycetes</taxon>
        <taxon>Chaetothyriomycetidae</taxon>
        <taxon>Chaetothyriales</taxon>
        <taxon>Herpotrichiellaceae</taxon>
        <taxon>Cladophialophora</taxon>
    </lineage>
</organism>
<evidence type="ECO:0000313" key="4">
    <source>
        <dbReference type="Proteomes" id="UP001172673"/>
    </source>
</evidence>
<comment type="caution">
    <text evidence="3">The sequence shown here is derived from an EMBL/GenBank/DDBJ whole genome shotgun (WGS) entry which is preliminary data.</text>
</comment>
<keyword evidence="2" id="KW-0812">Transmembrane</keyword>
<keyword evidence="2" id="KW-1133">Transmembrane helix</keyword>
<feature type="transmembrane region" description="Helical" evidence="2">
    <location>
        <begin position="81"/>
        <end position="104"/>
    </location>
</feature>
<accession>A0AA39CBX3</accession>
<evidence type="ECO:0000313" key="3">
    <source>
        <dbReference type="EMBL" id="KAJ9602600.1"/>
    </source>
</evidence>
<sequence length="698" mass="75535">MEQSQTGMPPLASGSPTALRATTRIGRKPVPKAESQYVPAAAYEERTEGTYFYPVEDSSASYSRQCSTNPTTRMPGRLRHIALLCGLLVLPLCGVTRALLVIIYQNRLPPSHLGSSQPCSGLIADYGASQLTSLSTWISTVATLMAPAFMALLAYPVARYMTQPDHSSEKLPSPYQMGLLIELLGGGLMSAWLSMRYMISRKRIRLSPLLYLSSACLIFGIFLGLLTQLADFWLHRATESILHASSQAVASAGYGRQLSDYCQNYYATDGASQARCTGKTVNGTALNAPCSVVCGEHDFWPTGYDQGFLLANSLSANSSLAVATANEIDARTGNLVVLLPADVDTNITWTATTVGVSTHCDYLFDKCNAHNWPAGNPFTCGPEVPHIGYDSSGPIPFNSSGLSGYQLTTLKPSRSDAPNTNIFGNPWIFGLAMRISTVVSSAGLPDNLPVGDETVFTLLQCNTTTYDIEYSVGDQDRNTTSSMASDAITISKLKRSSKNVHNTIQGHILTADTNAANYIQKAMLTSTFSAEGSGHVLPRFEQEYGKVALSFAAPSFTNIPTIRRNVVDQTVVSCVQKAPLWSLVGLVCIYIILTLVLTIAAIVSSSGNNVRSAQSQLSVAGLAAKAFEDRRLQYQRRRVTCVEDLFEESVVARSKKDLEKNVDFECSAQRVGFRAAETGHWEYNIIGANEIQQSSGSR</sequence>
<dbReference type="EMBL" id="JAPDRK010000025">
    <property type="protein sequence ID" value="KAJ9602600.1"/>
    <property type="molecule type" value="Genomic_DNA"/>
</dbReference>
<feature type="region of interest" description="Disordered" evidence="1">
    <location>
        <begin position="1"/>
        <end position="32"/>
    </location>
</feature>
<feature type="transmembrane region" description="Helical" evidence="2">
    <location>
        <begin position="580"/>
        <end position="603"/>
    </location>
</feature>
<gene>
    <name evidence="3" type="ORF">H2200_012793</name>
</gene>
<protein>
    <submittedName>
        <fullName evidence="3">Uncharacterized protein</fullName>
    </submittedName>
</protein>
<feature type="transmembrane region" description="Helical" evidence="2">
    <location>
        <begin position="209"/>
        <end position="230"/>
    </location>
</feature>